<evidence type="ECO:0000313" key="2">
    <source>
        <dbReference type="EMBL" id="CAG6480775.1"/>
    </source>
</evidence>
<protein>
    <submittedName>
        <fullName evidence="2">(northern house mosquito) hypothetical protein</fullName>
    </submittedName>
</protein>
<organism evidence="2">
    <name type="scientific">Culex pipiens</name>
    <name type="common">House mosquito</name>
    <dbReference type="NCBI Taxonomy" id="7175"/>
    <lineage>
        <taxon>Eukaryota</taxon>
        <taxon>Metazoa</taxon>
        <taxon>Ecdysozoa</taxon>
        <taxon>Arthropoda</taxon>
        <taxon>Hexapoda</taxon>
        <taxon>Insecta</taxon>
        <taxon>Pterygota</taxon>
        <taxon>Neoptera</taxon>
        <taxon>Endopterygota</taxon>
        <taxon>Diptera</taxon>
        <taxon>Nematocera</taxon>
        <taxon>Culicoidea</taxon>
        <taxon>Culicidae</taxon>
        <taxon>Culicinae</taxon>
        <taxon>Culicini</taxon>
        <taxon>Culex</taxon>
        <taxon>Culex</taxon>
    </lineage>
</organism>
<accession>A0A8D8BW37</accession>
<name>A0A8D8BW37_CULPI</name>
<dbReference type="EMBL" id="HBUE01089275">
    <property type="protein sequence ID" value="CAG6480775.1"/>
    <property type="molecule type" value="Transcribed_RNA"/>
</dbReference>
<sequence>MPHLFSYKLVTSYSLKSQHTNFQQNKSQLKAHHPLPLRAVAHHSRQKSSSSSSSLVSNDRYSESAESLTSSARVVNCWREPAPEVLVATSSSAMLLPVLVLRNTDNEGASTVSPVSSGNGVRRVVGACLEGLNDGYRCGEF</sequence>
<feature type="compositionally biased region" description="Basic residues" evidence="1">
    <location>
        <begin position="37"/>
        <end position="46"/>
    </location>
</feature>
<feature type="region of interest" description="Disordered" evidence="1">
    <location>
        <begin position="37"/>
        <end position="62"/>
    </location>
</feature>
<evidence type="ECO:0000256" key="1">
    <source>
        <dbReference type="SAM" id="MobiDB-lite"/>
    </source>
</evidence>
<proteinExistence type="predicted"/>
<dbReference type="AlphaFoldDB" id="A0A8D8BW37"/>
<reference evidence="2" key="1">
    <citation type="submission" date="2021-05" db="EMBL/GenBank/DDBJ databases">
        <authorList>
            <person name="Alioto T."/>
            <person name="Alioto T."/>
            <person name="Gomez Garrido J."/>
        </authorList>
    </citation>
    <scope>NUCLEOTIDE SEQUENCE</scope>
</reference>